<comment type="similarity">
    <text evidence="3">Belongs to the class-V pyridoxal-phosphate-dependent aminotransferase family. NifS/IscS subfamily.</text>
</comment>
<dbReference type="RefSeq" id="WP_125032018.1">
    <property type="nucleotide sequence ID" value="NZ_JAPXVP010000022.1"/>
</dbReference>
<comment type="catalytic activity">
    <reaction evidence="10">
        <text>(sulfur carrier)-H + L-cysteine = (sulfur carrier)-SH + L-alanine</text>
        <dbReference type="Rhea" id="RHEA:43892"/>
        <dbReference type="Rhea" id="RHEA-COMP:14737"/>
        <dbReference type="Rhea" id="RHEA-COMP:14739"/>
        <dbReference type="ChEBI" id="CHEBI:29917"/>
        <dbReference type="ChEBI" id="CHEBI:35235"/>
        <dbReference type="ChEBI" id="CHEBI:57972"/>
        <dbReference type="ChEBI" id="CHEBI:64428"/>
        <dbReference type="EC" id="2.8.1.7"/>
    </reaction>
</comment>
<reference evidence="13 14" key="1">
    <citation type="submission" date="2018-07" db="EMBL/GenBank/DDBJ databases">
        <title>Draft genome sequence of Ancylomarina sp. M1P.</title>
        <authorList>
            <person name="Yadav S."/>
            <person name="Villanueva L."/>
            <person name="Damste J.S.S."/>
        </authorList>
    </citation>
    <scope>NUCLEOTIDE SEQUENCE [LARGE SCALE GENOMIC DNA]</scope>
    <source>
        <strain evidence="13 14">M1P</strain>
    </source>
</reference>
<evidence type="ECO:0000256" key="6">
    <source>
        <dbReference type="ARBA" id="ARBA00022723"/>
    </source>
</evidence>
<dbReference type="InterPro" id="IPR016454">
    <property type="entry name" value="Cysteine_dSase"/>
</dbReference>
<dbReference type="EMBL" id="QQWG01000025">
    <property type="protein sequence ID" value="RRG19131.1"/>
    <property type="molecule type" value="Genomic_DNA"/>
</dbReference>
<dbReference type="PANTHER" id="PTHR11601:SF34">
    <property type="entry name" value="CYSTEINE DESULFURASE"/>
    <property type="match status" value="1"/>
</dbReference>
<evidence type="ECO:0000256" key="4">
    <source>
        <dbReference type="ARBA" id="ARBA00012239"/>
    </source>
</evidence>
<dbReference type="PANTHER" id="PTHR11601">
    <property type="entry name" value="CYSTEINE DESULFURYLASE FAMILY MEMBER"/>
    <property type="match status" value="1"/>
</dbReference>
<evidence type="ECO:0000256" key="1">
    <source>
        <dbReference type="ARBA" id="ARBA00001933"/>
    </source>
</evidence>
<keyword evidence="14" id="KW-1185">Reference proteome</keyword>
<sequence length="376" mass="40657">MQPIYLDYNATTPIAKEVADEMRPYLYDFFGNPSSSHTYGRACKKAVEKGRKQLAALLNCEASELIFTSGGTESNNYALKGYAFANRSKGNHIITSTIEHPAVSEVCKYLETEGFEVTYLPVDNTGRVQLSDLEAAIRPETILISVMYANNEVGTLQPITEISELAKKHGIAVHTDCAQAVGKVPVDIQELGVDLLTVAGHKFYGPKGIGALYIAKGIKLQKLMHGADHENNLRAGTENVLEIVGLGRAAKLAKANLQVSFVHDKSLVNRMKQALSVLDDIQFNGNTDFCLPNTLSVSFKNIVANTLLSNLPQVAASAGAACHTDSISVSATLAAMNLDQSYAMGTIRFSVGKYSTEDEIDQAAKAIIEAVQKLRE</sequence>
<evidence type="ECO:0000256" key="10">
    <source>
        <dbReference type="ARBA" id="ARBA00050776"/>
    </source>
</evidence>
<comment type="cofactor">
    <cofactor evidence="1 11">
        <name>pyridoxal 5'-phosphate</name>
        <dbReference type="ChEBI" id="CHEBI:597326"/>
    </cofactor>
</comment>
<gene>
    <name evidence="13" type="ORF">DWB61_16550</name>
</gene>
<dbReference type="AlphaFoldDB" id="A0A425XWW3"/>
<keyword evidence="5" id="KW-0808">Transferase</keyword>
<dbReference type="GO" id="GO:0046872">
    <property type="term" value="F:metal ion binding"/>
    <property type="evidence" value="ECO:0007669"/>
    <property type="project" value="UniProtKB-KW"/>
</dbReference>
<comment type="caution">
    <text evidence="13">The sequence shown here is derived from an EMBL/GenBank/DDBJ whole genome shotgun (WGS) entry which is preliminary data.</text>
</comment>
<organism evidence="13 14">
    <name type="scientific">Ancylomarina euxinus</name>
    <dbReference type="NCBI Taxonomy" id="2283627"/>
    <lineage>
        <taxon>Bacteria</taxon>
        <taxon>Pseudomonadati</taxon>
        <taxon>Bacteroidota</taxon>
        <taxon>Bacteroidia</taxon>
        <taxon>Marinilabiliales</taxon>
        <taxon>Marinifilaceae</taxon>
        <taxon>Ancylomarina</taxon>
    </lineage>
</organism>
<keyword evidence="6" id="KW-0479">Metal-binding</keyword>
<evidence type="ECO:0000256" key="8">
    <source>
        <dbReference type="ARBA" id="ARBA00023004"/>
    </source>
</evidence>
<keyword evidence="8" id="KW-0408">Iron</keyword>
<dbReference type="GO" id="GO:0031071">
    <property type="term" value="F:cysteine desulfurase activity"/>
    <property type="evidence" value="ECO:0007669"/>
    <property type="project" value="UniProtKB-EC"/>
</dbReference>
<evidence type="ECO:0000256" key="5">
    <source>
        <dbReference type="ARBA" id="ARBA00022679"/>
    </source>
</evidence>
<dbReference type="GO" id="GO:0051536">
    <property type="term" value="F:iron-sulfur cluster binding"/>
    <property type="evidence" value="ECO:0007669"/>
    <property type="project" value="UniProtKB-KW"/>
</dbReference>
<dbReference type="Gene3D" id="3.90.1150.10">
    <property type="entry name" value="Aspartate Aminotransferase, domain 1"/>
    <property type="match status" value="1"/>
</dbReference>
<keyword evidence="7" id="KW-0663">Pyridoxal phosphate</keyword>
<protein>
    <recommendedName>
        <fullName evidence="4">cysteine desulfurase</fullName>
        <ecNumber evidence="4">2.8.1.7</ecNumber>
    </recommendedName>
</protein>
<comment type="function">
    <text evidence="2">Catalyzes the removal of elemental sulfur atoms from cysteine to produce alanine. Seems to participate in the biosynthesis of the nitrogenase metalloclusters by providing the inorganic sulfur required for the Fe-S core formation.</text>
</comment>
<dbReference type="EC" id="2.8.1.7" evidence="4"/>
<evidence type="ECO:0000256" key="9">
    <source>
        <dbReference type="ARBA" id="ARBA00023014"/>
    </source>
</evidence>
<name>A0A425XWW3_9BACT</name>
<feature type="domain" description="Aminotransferase class V" evidence="12">
    <location>
        <begin position="4"/>
        <end position="362"/>
    </location>
</feature>
<dbReference type="OrthoDB" id="389074at2"/>
<dbReference type="SUPFAM" id="SSF53383">
    <property type="entry name" value="PLP-dependent transferases"/>
    <property type="match status" value="1"/>
</dbReference>
<dbReference type="Proteomes" id="UP000285794">
    <property type="component" value="Unassembled WGS sequence"/>
</dbReference>
<dbReference type="PROSITE" id="PS00595">
    <property type="entry name" value="AA_TRANSFER_CLASS_5"/>
    <property type="match status" value="1"/>
</dbReference>
<evidence type="ECO:0000313" key="14">
    <source>
        <dbReference type="Proteomes" id="UP000285794"/>
    </source>
</evidence>
<evidence type="ECO:0000313" key="13">
    <source>
        <dbReference type="EMBL" id="RRG19131.1"/>
    </source>
</evidence>
<evidence type="ECO:0000259" key="12">
    <source>
        <dbReference type="Pfam" id="PF00266"/>
    </source>
</evidence>
<dbReference type="NCBIfam" id="NF002806">
    <property type="entry name" value="PRK02948.1"/>
    <property type="match status" value="1"/>
</dbReference>
<evidence type="ECO:0000256" key="11">
    <source>
        <dbReference type="RuleBase" id="RU004504"/>
    </source>
</evidence>
<dbReference type="PIRSF" id="PIRSF005572">
    <property type="entry name" value="NifS"/>
    <property type="match status" value="1"/>
</dbReference>
<dbReference type="InterPro" id="IPR015421">
    <property type="entry name" value="PyrdxlP-dep_Trfase_major"/>
</dbReference>
<proteinExistence type="inferred from homology"/>
<dbReference type="InterPro" id="IPR000192">
    <property type="entry name" value="Aminotrans_V_dom"/>
</dbReference>
<evidence type="ECO:0000256" key="7">
    <source>
        <dbReference type="ARBA" id="ARBA00022898"/>
    </source>
</evidence>
<evidence type="ECO:0000256" key="2">
    <source>
        <dbReference type="ARBA" id="ARBA00003120"/>
    </source>
</evidence>
<evidence type="ECO:0000256" key="3">
    <source>
        <dbReference type="ARBA" id="ARBA00006490"/>
    </source>
</evidence>
<accession>A0A425XWW3</accession>
<dbReference type="InterPro" id="IPR015424">
    <property type="entry name" value="PyrdxlP-dep_Trfase"/>
</dbReference>
<dbReference type="InterPro" id="IPR020578">
    <property type="entry name" value="Aminotrans_V_PyrdxlP_BS"/>
</dbReference>
<dbReference type="FunFam" id="3.40.640.10:FF:000084">
    <property type="entry name" value="IscS-like cysteine desulfurase"/>
    <property type="match status" value="1"/>
</dbReference>
<dbReference type="Gene3D" id="3.40.640.10">
    <property type="entry name" value="Type I PLP-dependent aspartate aminotransferase-like (Major domain)"/>
    <property type="match status" value="1"/>
</dbReference>
<keyword evidence="9" id="KW-0411">Iron-sulfur</keyword>
<dbReference type="Pfam" id="PF00266">
    <property type="entry name" value="Aminotran_5"/>
    <property type="match status" value="1"/>
</dbReference>
<dbReference type="InterPro" id="IPR015422">
    <property type="entry name" value="PyrdxlP-dep_Trfase_small"/>
</dbReference>